<dbReference type="PANTHER" id="PTHR21071:SF4">
    <property type="entry name" value="UDP-N-ACETYLENOLPYRUVOYLGLUCOSAMINE REDUCTASE"/>
    <property type="match status" value="1"/>
</dbReference>
<evidence type="ECO:0000256" key="2">
    <source>
        <dbReference type="ARBA" id="ARBA00003921"/>
    </source>
</evidence>
<keyword evidence="11" id="KW-0133">Cell shape</keyword>
<keyword evidence="7" id="KW-0132">Cell division</keyword>
<evidence type="ECO:0000256" key="1">
    <source>
        <dbReference type="ARBA" id="ARBA00001974"/>
    </source>
</evidence>
<keyword evidence="8" id="KW-0285">Flavoprotein</keyword>
<protein>
    <recommendedName>
        <fullName evidence="5">UDP-N-acetylmuramate dehydrogenase</fullName>
        <ecNumber evidence="5">1.3.1.98</ecNumber>
    </recommendedName>
</protein>
<evidence type="ECO:0000313" key="18">
    <source>
        <dbReference type="EMBL" id="MPN52004.1"/>
    </source>
</evidence>
<dbReference type="SUPFAM" id="SSF56176">
    <property type="entry name" value="FAD-binding/transporter-associated domain-like"/>
    <property type="match status" value="1"/>
</dbReference>
<evidence type="ECO:0000256" key="5">
    <source>
        <dbReference type="ARBA" id="ARBA00012518"/>
    </source>
</evidence>
<dbReference type="GO" id="GO:0050660">
    <property type="term" value="F:flavin adenine dinucleotide binding"/>
    <property type="evidence" value="ECO:0007669"/>
    <property type="project" value="InterPro"/>
</dbReference>
<gene>
    <name evidence="18" type="primary">murB_42</name>
    <name evidence="18" type="ORF">SDC9_199656</name>
</gene>
<dbReference type="PANTHER" id="PTHR21071">
    <property type="entry name" value="UDP-N-ACETYLENOLPYRUVOYLGLUCOSAMINE REDUCTASE"/>
    <property type="match status" value="1"/>
</dbReference>
<dbReference type="Pfam" id="PF02873">
    <property type="entry name" value="MurB_C"/>
    <property type="match status" value="1"/>
</dbReference>
<comment type="subcellular location">
    <subcellularLocation>
        <location evidence="3">Cytoplasm</location>
    </subcellularLocation>
</comment>
<dbReference type="Gene3D" id="3.30.465.10">
    <property type="match status" value="1"/>
</dbReference>
<dbReference type="GO" id="GO:0009252">
    <property type="term" value="P:peptidoglycan biosynthetic process"/>
    <property type="evidence" value="ECO:0007669"/>
    <property type="project" value="UniProtKB-UniPathway"/>
</dbReference>
<dbReference type="HAMAP" id="MF_00037">
    <property type="entry name" value="MurB"/>
    <property type="match status" value="1"/>
</dbReference>
<evidence type="ECO:0000259" key="17">
    <source>
        <dbReference type="Pfam" id="PF02873"/>
    </source>
</evidence>
<keyword evidence="10" id="KW-0521">NADP</keyword>
<evidence type="ECO:0000256" key="16">
    <source>
        <dbReference type="ARBA" id="ARBA00048914"/>
    </source>
</evidence>
<evidence type="ECO:0000256" key="14">
    <source>
        <dbReference type="ARBA" id="ARBA00023306"/>
    </source>
</evidence>
<evidence type="ECO:0000256" key="15">
    <source>
        <dbReference type="ARBA" id="ARBA00023316"/>
    </source>
</evidence>
<evidence type="ECO:0000256" key="6">
    <source>
        <dbReference type="ARBA" id="ARBA00022490"/>
    </source>
</evidence>
<dbReference type="AlphaFoldDB" id="A0A645IUC8"/>
<dbReference type="SUPFAM" id="SSF56194">
    <property type="entry name" value="Uridine diphospho-N-Acetylenolpyruvylglucosamine reductase, MurB, C-terminal domain"/>
    <property type="match status" value="1"/>
</dbReference>
<name>A0A645IUC8_9ZZZZ</name>
<comment type="pathway">
    <text evidence="4">Cell wall biogenesis; peptidoglycan biosynthesis.</text>
</comment>
<comment type="cofactor">
    <cofactor evidence="1">
        <name>FAD</name>
        <dbReference type="ChEBI" id="CHEBI:57692"/>
    </cofactor>
</comment>
<dbReference type="InterPro" id="IPR016169">
    <property type="entry name" value="FAD-bd_PCMH_sub2"/>
</dbReference>
<evidence type="ECO:0000256" key="9">
    <source>
        <dbReference type="ARBA" id="ARBA00022827"/>
    </source>
</evidence>
<evidence type="ECO:0000256" key="10">
    <source>
        <dbReference type="ARBA" id="ARBA00022857"/>
    </source>
</evidence>
<keyword evidence="15" id="KW-0961">Cell wall biogenesis/degradation</keyword>
<dbReference type="InterPro" id="IPR036635">
    <property type="entry name" value="MurB_C_sf"/>
</dbReference>
<dbReference type="GO" id="GO:0051301">
    <property type="term" value="P:cell division"/>
    <property type="evidence" value="ECO:0007669"/>
    <property type="project" value="UniProtKB-KW"/>
</dbReference>
<evidence type="ECO:0000256" key="8">
    <source>
        <dbReference type="ARBA" id="ARBA00022630"/>
    </source>
</evidence>
<comment type="catalytic activity">
    <reaction evidence="16">
        <text>UDP-N-acetyl-alpha-D-muramate + NADP(+) = UDP-N-acetyl-3-O-(1-carboxyvinyl)-alpha-D-glucosamine + NADPH + H(+)</text>
        <dbReference type="Rhea" id="RHEA:12248"/>
        <dbReference type="ChEBI" id="CHEBI:15378"/>
        <dbReference type="ChEBI" id="CHEBI:57783"/>
        <dbReference type="ChEBI" id="CHEBI:58349"/>
        <dbReference type="ChEBI" id="CHEBI:68483"/>
        <dbReference type="ChEBI" id="CHEBI:70757"/>
        <dbReference type="EC" id="1.3.1.98"/>
    </reaction>
</comment>
<accession>A0A645IUC8</accession>
<organism evidence="18">
    <name type="scientific">bioreactor metagenome</name>
    <dbReference type="NCBI Taxonomy" id="1076179"/>
    <lineage>
        <taxon>unclassified sequences</taxon>
        <taxon>metagenomes</taxon>
        <taxon>ecological metagenomes</taxon>
    </lineage>
</organism>
<evidence type="ECO:0000256" key="13">
    <source>
        <dbReference type="ARBA" id="ARBA00023002"/>
    </source>
</evidence>
<evidence type="ECO:0000256" key="4">
    <source>
        <dbReference type="ARBA" id="ARBA00004752"/>
    </source>
</evidence>
<dbReference type="InterPro" id="IPR036318">
    <property type="entry name" value="FAD-bd_PCMH-like_sf"/>
</dbReference>
<keyword evidence="13 18" id="KW-0560">Oxidoreductase</keyword>
<dbReference type="InterPro" id="IPR011601">
    <property type="entry name" value="MurB_C"/>
</dbReference>
<dbReference type="UniPathway" id="UPA00219"/>
<dbReference type="GO" id="GO:0005829">
    <property type="term" value="C:cytosol"/>
    <property type="evidence" value="ECO:0007669"/>
    <property type="project" value="TreeGrafter"/>
</dbReference>
<dbReference type="Gene3D" id="3.90.78.10">
    <property type="entry name" value="UDP-N-acetylenolpyruvoylglucosamine reductase, C-terminal domain"/>
    <property type="match status" value="1"/>
</dbReference>
<dbReference type="GO" id="GO:0008360">
    <property type="term" value="P:regulation of cell shape"/>
    <property type="evidence" value="ECO:0007669"/>
    <property type="project" value="UniProtKB-KW"/>
</dbReference>
<dbReference type="GO" id="GO:0008762">
    <property type="term" value="F:UDP-N-acetylmuramate dehydrogenase activity"/>
    <property type="evidence" value="ECO:0007669"/>
    <property type="project" value="UniProtKB-EC"/>
</dbReference>
<reference evidence="18" key="1">
    <citation type="submission" date="2019-08" db="EMBL/GenBank/DDBJ databases">
        <authorList>
            <person name="Kucharzyk K."/>
            <person name="Murdoch R.W."/>
            <person name="Higgins S."/>
            <person name="Loffler F."/>
        </authorList>
    </citation>
    <scope>NUCLEOTIDE SEQUENCE</scope>
</reference>
<dbReference type="EC" id="1.3.1.98" evidence="5"/>
<keyword evidence="9" id="KW-0274">FAD</keyword>
<keyword evidence="6" id="KW-0963">Cytoplasm</keyword>
<sequence>MGGAIIGNAGAQGRGIGDIVKWVEVVEPTGERTVYHHDSITWVYRYCSLDSEKKIVVLSCLHLAFENGHDAARMNCMNFWKYRSSQPFLGERSAGCIFKNPEGNSAGRLLDVSGCKSLHHGDAHISQKHANFIINQKNATCYDVIWLINKCKDVVKDYANIDLDLEVKILGV</sequence>
<feature type="domain" description="UDP-N-acetylenolpyruvoylglucosamine reductase C-terminal" evidence="17">
    <location>
        <begin position="77"/>
        <end position="170"/>
    </location>
</feature>
<dbReference type="EMBL" id="VSSQ01117679">
    <property type="protein sequence ID" value="MPN52004.1"/>
    <property type="molecule type" value="Genomic_DNA"/>
</dbReference>
<dbReference type="InterPro" id="IPR003170">
    <property type="entry name" value="MurB"/>
</dbReference>
<evidence type="ECO:0000256" key="3">
    <source>
        <dbReference type="ARBA" id="ARBA00004496"/>
    </source>
</evidence>
<keyword evidence="12" id="KW-0573">Peptidoglycan synthesis</keyword>
<comment type="caution">
    <text evidence="18">The sequence shown here is derived from an EMBL/GenBank/DDBJ whole genome shotgun (WGS) entry which is preliminary data.</text>
</comment>
<evidence type="ECO:0000256" key="11">
    <source>
        <dbReference type="ARBA" id="ARBA00022960"/>
    </source>
</evidence>
<evidence type="ECO:0000256" key="7">
    <source>
        <dbReference type="ARBA" id="ARBA00022618"/>
    </source>
</evidence>
<dbReference type="GO" id="GO:0071555">
    <property type="term" value="P:cell wall organization"/>
    <property type="evidence" value="ECO:0007669"/>
    <property type="project" value="UniProtKB-KW"/>
</dbReference>
<keyword evidence="14" id="KW-0131">Cell cycle</keyword>
<proteinExistence type="inferred from homology"/>
<comment type="function">
    <text evidence="2">Cell wall formation.</text>
</comment>
<evidence type="ECO:0000256" key="12">
    <source>
        <dbReference type="ARBA" id="ARBA00022984"/>
    </source>
</evidence>